<evidence type="ECO:0000256" key="6">
    <source>
        <dbReference type="ARBA" id="ARBA00022723"/>
    </source>
</evidence>
<dbReference type="PANTHER" id="PTHR33540:SF2">
    <property type="entry name" value="TRNA THREONYLCARBAMOYLADENOSINE BIOSYNTHESIS PROTEIN TSAE"/>
    <property type="match status" value="1"/>
</dbReference>
<protein>
    <recommendedName>
        <fullName evidence="3">tRNA threonylcarbamoyladenosine biosynthesis protein TsaE</fullName>
    </recommendedName>
    <alternativeName>
        <fullName evidence="10">t(6)A37 threonylcarbamoyladenosine biosynthesis protein TsaE</fullName>
    </alternativeName>
</protein>
<dbReference type="EMBL" id="AYYK01000004">
    <property type="protein sequence ID" value="KRM79538.1"/>
    <property type="molecule type" value="Genomic_DNA"/>
</dbReference>
<evidence type="ECO:0000313" key="11">
    <source>
        <dbReference type="EMBL" id="KRM79538.1"/>
    </source>
</evidence>
<dbReference type="InterPro" id="IPR027417">
    <property type="entry name" value="P-loop_NTPase"/>
</dbReference>
<dbReference type="PANTHER" id="PTHR33540">
    <property type="entry name" value="TRNA THREONYLCARBAMOYLADENOSINE BIOSYNTHESIS PROTEIN TSAE"/>
    <property type="match status" value="1"/>
</dbReference>
<dbReference type="GO" id="GO:0005524">
    <property type="term" value="F:ATP binding"/>
    <property type="evidence" value="ECO:0007669"/>
    <property type="project" value="UniProtKB-KW"/>
</dbReference>
<proteinExistence type="inferred from homology"/>
<keyword evidence="9" id="KW-0460">Magnesium</keyword>
<dbReference type="Pfam" id="PF02367">
    <property type="entry name" value="TsaE"/>
    <property type="match status" value="1"/>
</dbReference>
<dbReference type="AlphaFoldDB" id="A0A0R2BLU2"/>
<name>A0A0R2BLU2_9LACO</name>
<gene>
    <name evidence="11" type="ORF">FC84_GL001719</name>
</gene>
<evidence type="ECO:0000313" key="12">
    <source>
        <dbReference type="Proteomes" id="UP000051813"/>
    </source>
</evidence>
<evidence type="ECO:0000256" key="3">
    <source>
        <dbReference type="ARBA" id="ARBA00019010"/>
    </source>
</evidence>
<dbReference type="RefSeq" id="WP_057755995.1">
    <property type="nucleotide sequence ID" value="NZ_AYYK01000004.1"/>
</dbReference>
<keyword evidence="4" id="KW-0963">Cytoplasm</keyword>
<dbReference type="NCBIfam" id="TIGR00150">
    <property type="entry name" value="T6A_YjeE"/>
    <property type="match status" value="1"/>
</dbReference>
<comment type="caution">
    <text evidence="11">The sequence shown here is derived from an EMBL/GenBank/DDBJ whole genome shotgun (WGS) entry which is preliminary data.</text>
</comment>
<keyword evidence="7" id="KW-0547">Nucleotide-binding</keyword>
<dbReference type="GO" id="GO:0005737">
    <property type="term" value="C:cytoplasm"/>
    <property type="evidence" value="ECO:0007669"/>
    <property type="project" value="UniProtKB-SubCell"/>
</dbReference>
<dbReference type="InterPro" id="IPR003442">
    <property type="entry name" value="T6A_TsaE"/>
</dbReference>
<accession>A0A0R2BLU2</accession>
<evidence type="ECO:0000256" key="4">
    <source>
        <dbReference type="ARBA" id="ARBA00022490"/>
    </source>
</evidence>
<dbReference type="GO" id="GO:0002949">
    <property type="term" value="P:tRNA threonylcarbamoyladenosine modification"/>
    <property type="evidence" value="ECO:0007669"/>
    <property type="project" value="InterPro"/>
</dbReference>
<dbReference type="Gene3D" id="3.40.50.300">
    <property type="entry name" value="P-loop containing nucleotide triphosphate hydrolases"/>
    <property type="match status" value="1"/>
</dbReference>
<dbReference type="GO" id="GO:0046872">
    <property type="term" value="F:metal ion binding"/>
    <property type="evidence" value="ECO:0007669"/>
    <property type="project" value="UniProtKB-KW"/>
</dbReference>
<dbReference type="OrthoDB" id="9815896at2"/>
<evidence type="ECO:0000256" key="8">
    <source>
        <dbReference type="ARBA" id="ARBA00022840"/>
    </source>
</evidence>
<dbReference type="GO" id="GO:0016787">
    <property type="term" value="F:hydrolase activity"/>
    <property type="evidence" value="ECO:0007669"/>
    <property type="project" value="UniProtKB-KW"/>
</dbReference>
<dbReference type="SUPFAM" id="SSF52540">
    <property type="entry name" value="P-loop containing nucleoside triphosphate hydrolases"/>
    <property type="match status" value="1"/>
</dbReference>
<evidence type="ECO:0000256" key="5">
    <source>
        <dbReference type="ARBA" id="ARBA00022694"/>
    </source>
</evidence>
<evidence type="ECO:0000256" key="9">
    <source>
        <dbReference type="ARBA" id="ARBA00022842"/>
    </source>
</evidence>
<evidence type="ECO:0000256" key="7">
    <source>
        <dbReference type="ARBA" id="ARBA00022741"/>
    </source>
</evidence>
<sequence length="155" mass="17319">MEFQTTSAQQTETVGEKIAPLLQAGDVLLLEGDLGAGKTTFTRGLARTLGISRAIKSPTFTIIREYRDGRLPLFHMDLYRLEHSSADDLGLEEYFDGQGVSVIEWPEFGADVLPKDVLTITIKRQSMSDEGRQFTLVAQGPRSEALLAQFKERWI</sequence>
<keyword evidence="11" id="KW-0378">Hydrolase</keyword>
<keyword evidence="6" id="KW-0479">Metal-binding</keyword>
<evidence type="ECO:0000256" key="2">
    <source>
        <dbReference type="ARBA" id="ARBA00007599"/>
    </source>
</evidence>
<comment type="similarity">
    <text evidence="2">Belongs to the TsaE family.</text>
</comment>
<organism evidence="11 12">
    <name type="scientific">Lapidilactobacillus dextrinicus DSM 20335</name>
    <dbReference type="NCBI Taxonomy" id="1423738"/>
    <lineage>
        <taxon>Bacteria</taxon>
        <taxon>Bacillati</taxon>
        <taxon>Bacillota</taxon>
        <taxon>Bacilli</taxon>
        <taxon>Lactobacillales</taxon>
        <taxon>Lactobacillaceae</taxon>
        <taxon>Lapidilactobacillus</taxon>
    </lineage>
</organism>
<dbReference type="Proteomes" id="UP000051813">
    <property type="component" value="Unassembled WGS sequence"/>
</dbReference>
<dbReference type="STRING" id="1423738.FC84_GL001719"/>
<keyword evidence="5" id="KW-0819">tRNA processing</keyword>
<evidence type="ECO:0000256" key="10">
    <source>
        <dbReference type="ARBA" id="ARBA00032441"/>
    </source>
</evidence>
<comment type="subcellular location">
    <subcellularLocation>
        <location evidence="1">Cytoplasm</location>
    </subcellularLocation>
</comment>
<keyword evidence="8" id="KW-0067">ATP-binding</keyword>
<reference evidence="11 12" key="1">
    <citation type="journal article" date="2015" name="Genome Announc.">
        <title>Expanding the biotechnology potential of lactobacilli through comparative genomics of 213 strains and associated genera.</title>
        <authorList>
            <person name="Sun Z."/>
            <person name="Harris H.M."/>
            <person name="McCann A."/>
            <person name="Guo C."/>
            <person name="Argimon S."/>
            <person name="Zhang W."/>
            <person name="Yang X."/>
            <person name="Jeffery I.B."/>
            <person name="Cooney J.C."/>
            <person name="Kagawa T.F."/>
            <person name="Liu W."/>
            <person name="Song Y."/>
            <person name="Salvetti E."/>
            <person name="Wrobel A."/>
            <person name="Rasinkangas P."/>
            <person name="Parkhill J."/>
            <person name="Rea M.C."/>
            <person name="O'Sullivan O."/>
            <person name="Ritari J."/>
            <person name="Douillard F.P."/>
            <person name="Paul Ross R."/>
            <person name="Yang R."/>
            <person name="Briner A.E."/>
            <person name="Felis G.E."/>
            <person name="de Vos W.M."/>
            <person name="Barrangou R."/>
            <person name="Klaenhammer T.R."/>
            <person name="Caufield P.W."/>
            <person name="Cui Y."/>
            <person name="Zhang H."/>
            <person name="O'Toole P.W."/>
        </authorList>
    </citation>
    <scope>NUCLEOTIDE SEQUENCE [LARGE SCALE GENOMIC DNA]</scope>
    <source>
        <strain evidence="11 12">DSM 20335</strain>
    </source>
</reference>
<evidence type="ECO:0000256" key="1">
    <source>
        <dbReference type="ARBA" id="ARBA00004496"/>
    </source>
</evidence>
<keyword evidence="12" id="KW-1185">Reference proteome</keyword>
<dbReference type="PATRIC" id="fig|1423738.3.peg.1747"/>